<dbReference type="SUPFAM" id="SSF81273">
    <property type="entry name" value="H-NS histone-like proteins"/>
    <property type="match status" value="1"/>
</dbReference>
<dbReference type="Pfam" id="PF00816">
    <property type="entry name" value="Histone_HNS"/>
    <property type="match status" value="1"/>
</dbReference>
<dbReference type="InterPro" id="IPR037150">
    <property type="entry name" value="H-NS_C_dom_sf"/>
</dbReference>
<evidence type="ECO:0000313" key="3">
    <source>
        <dbReference type="Proteomes" id="UP001303211"/>
    </source>
</evidence>
<gene>
    <name evidence="2" type="ORF">P4826_03540</name>
</gene>
<dbReference type="SMART" id="SM00528">
    <property type="entry name" value="HNS"/>
    <property type="match status" value="1"/>
</dbReference>
<feature type="domain" description="DNA-binding protein H-NS-like C-terminal" evidence="1">
    <location>
        <begin position="538"/>
        <end position="581"/>
    </location>
</feature>
<sequence length="583" mass="64825">MYLDLGDGEALPALTEHEVRQAIRYAPFEINGFPKWFWPVVTAHERVALDEFRTILNSAVLGAVSADKAETLIRHLDEAPDAIRQGLAQEAWAYVTGSSKTQEYATEAALTVATAIGGSVDRTAFEREAWARITAAFEVALPELGEVPVAMDVDEARAQQALEGVFKERSRLRANAVVWGSFWLWHFPDSFGRDWEAWRASNKPASEEFMFDLAASLGEDRKARLRDAAGNGPQGLKTLKTLYEWVLSVVPETEDRTHEDGRVYSVGARDQAQGLRDALLPAIASAKSQAAYETLEDLRGKTDGNRAKYIRQLQFNMREDEAATPPLAQQNYDKFEHDFAPPVTDYVSFAQTVHNDLLAVKRSVEQGEFSLRRFFNSIPFEHVKTDTEGLALEEDFQALLGSELNHASVGRYGVSLEPILPDSTRRDVLCQIGDLRATVELKMSIRWTLEDYLVALEHQLKGQYMQSTNSKIGFFVVVLQKKRRWNMPSGGTVSFPGLLDILGTKARELQTADSGLFLRVVGIDATAKDDFRAVRAADKAKNVGAPKYDDGNGNTWVGRGPRPKWVKDALAAGRGLDEFLAAK</sequence>
<reference evidence="2 3" key="1">
    <citation type="submission" date="2023-03" db="EMBL/GenBank/DDBJ databases">
        <title>Diaphorobacter basophil sp. nov., isolated from a sewage-treatment plant.</title>
        <authorList>
            <person name="Yang K."/>
        </authorList>
    </citation>
    <scope>NUCLEOTIDE SEQUENCE [LARGE SCALE GENOMIC DNA]</scope>
    <source>
        <strain evidence="2 3">Y-1</strain>
    </source>
</reference>
<dbReference type="EMBL" id="CP136921">
    <property type="protein sequence ID" value="WOO33175.1"/>
    <property type="molecule type" value="Genomic_DNA"/>
</dbReference>
<keyword evidence="3" id="KW-1185">Reference proteome</keyword>
<dbReference type="Gene3D" id="4.10.430.10">
    <property type="entry name" value="Histone-like protein H-NS, C-terminal domain"/>
    <property type="match status" value="1"/>
</dbReference>
<dbReference type="Proteomes" id="UP001303211">
    <property type="component" value="Chromosome"/>
</dbReference>
<proteinExistence type="predicted"/>
<evidence type="ECO:0000259" key="1">
    <source>
        <dbReference type="SMART" id="SM00528"/>
    </source>
</evidence>
<organism evidence="2 3">
    <name type="scientific">Diaphorobacter limosus</name>
    <dbReference type="NCBI Taxonomy" id="3036128"/>
    <lineage>
        <taxon>Bacteria</taxon>
        <taxon>Pseudomonadati</taxon>
        <taxon>Pseudomonadota</taxon>
        <taxon>Betaproteobacteria</taxon>
        <taxon>Burkholderiales</taxon>
        <taxon>Comamonadaceae</taxon>
        <taxon>Diaphorobacter</taxon>
    </lineage>
</organism>
<accession>A0ABZ0J4J6</accession>
<protein>
    <submittedName>
        <fullName evidence="2">H-NS histone family protein</fullName>
    </submittedName>
</protein>
<name>A0ABZ0J4J6_9BURK</name>
<dbReference type="RefSeq" id="WP_317702570.1">
    <property type="nucleotide sequence ID" value="NZ_CP136921.1"/>
</dbReference>
<dbReference type="InterPro" id="IPR027444">
    <property type="entry name" value="H-NS_C_dom"/>
</dbReference>
<evidence type="ECO:0000313" key="2">
    <source>
        <dbReference type="EMBL" id="WOO33175.1"/>
    </source>
</evidence>